<feature type="binding site" description="proximal binding residue" evidence="7">
    <location>
        <position position="87"/>
    </location>
    <ligand>
        <name>heme b</name>
        <dbReference type="ChEBI" id="CHEBI:60344"/>
    </ligand>
    <ligandPart>
        <name>Fe</name>
        <dbReference type="ChEBI" id="CHEBI:18248"/>
    </ligandPart>
</feature>
<keyword evidence="4 6" id="KW-0479">Metal-binding</keyword>
<protein>
    <recommendedName>
        <fullName evidence="6">Extracellular globin</fullName>
    </recommendedName>
</protein>
<dbReference type="Pfam" id="PF00042">
    <property type="entry name" value="Globin"/>
    <property type="match status" value="1"/>
</dbReference>
<keyword evidence="3 6" id="KW-0561">Oxygen transport</keyword>
<dbReference type="InterPro" id="IPR000971">
    <property type="entry name" value="Globin"/>
</dbReference>
<evidence type="ECO:0000256" key="2">
    <source>
        <dbReference type="ARBA" id="ARBA00022617"/>
    </source>
</evidence>
<dbReference type="PIRSF" id="PIRSF036517">
    <property type="entry name" value="Ext_hemo"/>
    <property type="match status" value="1"/>
</dbReference>
<dbReference type="PANTHER" id="PTHR47217:SF1">
    <property type="entry name" value="GLOBIN-LIKE PROTEIN"/>
    <property type="match status" value="1"/>
</dbReference>
<dbReference type="PANTHER" id="PTHR47217">
    <property type="entry name" value="GLOBIN-LIKE PROTEIN"/>
    <property type="match status" value="1"/>
</dbReference>
<evidence type="ECO:0000259" key="9">
    <source>
        <dbReference type="PROSITE" id="PS01033"/>
    </source>
</evidence>
<dbReference type="InterPro" id="IPR012292">
    <property type="entry name" value="Globin/Proto"/>
</dbReference>
<dbReference type="InterPro" id="IPR009050">
    <property type="entry name" value="Globin-like_sf"/>
</dbReference>
<dbReference type="GO" id="GO:0019825">
    <property type="term" value="F:oxygen binding"/>
    <property type="evidence" value="ECO:0007669"/>
    <property type="project" value="UniProtKB-UniRule"/>
</dbReference>
<evidence type="ECO:0000256" key="4">
    <source>
        <dbReference type="ARBA" id="ARBA00022723"/>
    </source>
</evidence>
<accession>A0AAD9KMW7</accession>
<dbReference type="GO" id="GO:0005833">
    <property type="term" value="C:hemoglobin complex"/>
    <property type="evidence" value="ECO:0007669"/>
    <property type="project" value="UniProtKB-UniRule"/>
</dbReference>
<evidence type="ECO:0000256" key="1">
    <source>
        <dbReference type="ARBA" id="ARBA00022448"/>
    </source>
</evidence>
<organism evidence="10 11">
    <name type="scientific">Ridgeia piscesae</name>
    <name type="common">Tubeworm</name>
    <dbReference type="NCBI Taxonomy" id="27915"/>
    <lineage>
        <taxon>Eukaryota</taxon>
        <taxon>Metazoa</taxon>
        <taxon>Spiralia</taxon>
        <taxon>Lophotrochozoa</taxon>
        <taxon>Annelida</taxon>
        <taxon>Polychaeta</taxon>
        <taxon>Sedentaria</taxon>
        <taxon>Canalipalpata</taxon>
        <taxon>Sabellida</taxon>
        <taxon>Siboglinidae</taxon>
        <taxon>Ridgeia</taxon>
    </lineage>
</organism>
<dbReference type="GO" id="GO:0020037">
    <property type="term" value="F:heme binding"/>
    <property type="evidence" value="ECO:0007669"/>
    <property type="project" value="UniProtKB-UniRule"/>
</dbReference>
<dbReference type="GO" id="GO:0005576">
    <property type="term" value="C:extracellular region"/>
    <property type="evidence" value="ECO:0007669"/>
    <property type="project" value="UniProtKB-UniRule"/>
</dbReference>
<keyword evidence="5 6" id="KW-0408">Iron</keyword>
<dbReference type="AlphaFoldDB" id="A0AAD9KMW7"/>
<proteinExistence type="inferred from homology"/>
<evidence type="ECO:0000256" key="6">
    <source>
        <dbReference type="PIRNR" id="PIRNR036517"/>
    </source>
</evidence>
<reference evidence="10" key="1">
    <citation type="journal article" date="2023" name="Mol. Biol. Evol.">
        <title>Third-Generation Sequencing Reveals the Adaptive Role of the Epigenome in Three Deep-Sea Polychaetes.</title>
        <authorList>
            <person name="Perez M."/>
            <person name="Aroh O."/>
            <person name="Sun Y."/>
            <person name="Lan Y."/>
            <person name="Juniper S.K."/>
            <person name="Young C.R."/>
            <person name="Angers B."/>
            <person name="Qian P.Y."/>
        </authorList>
    </citation>
    <scope>NUCLEOTIDE SEQUENCE</scope>
    <source>
        <strain evidence="10">R07B-5</strain>
    </source>
</reference>
<feature type="domain" description="Globin" evidence="9">
    <location>
        <begin position="1"/>
        <end position="137"/>
    </location>
</feature>
<gene>
    <name evidence="10" type="ORF">NP493_797g00042</name>
</gene>
<dbReference type="Proteomes" id="UP001209878">
    <property type="component" value="Unassembled WGS sequence"/>
</dbReference>
<evidence type="ECO:0000313" key="10">
    <source>
        <dbReference type="EMBL" id="KAK2174529.1"/>
    </source>
</evidence>
<evidence type="ECO:0000256" key="7">
    <source>
        <dbReference type="PIRSR" id="PIRSR036517-1"/>
    </source>
</evidence>
<name>A0AAD9KMW7_RIDPI</name>
<comment type="caution">
    <text evidence="10">The sequence shown here is derived from an EMBL/GenBank/DDBJ whole genome shotgun (WGS) entry which is preliminary data.</text>
</comment>
<dbReference type="GO" id="GO:0005506">
    <property type="term" value="F:iron ion binding"/>
    <property type="evidence" value="ECO:0007669"/>
    <property type="project" value="UniProtKB-UniRule"/>
</dbReference>
<keyword evidence="1 6" id="KW-0813">Transport</keyword>
<dbReference type="PROSITE" id="PS01033">
    <property type="entry name" value="GLOBIN"/>
    <property type="match status" value="1"/>
</dbReference>
<keyword evidence="11" id="KW-1185">Reference proteome</keyword>
<dbReference type="EMBL" id="JAODUO010000796">
    <property type="protein sequence ID" value="KAK2174529.1"/>
    <property type="molecule type" value="Genomic_DNA"/>
</dbReference>
<dbReference type="GO" id="GO:0005344">
    <property type="term" value="F:oxygen carrier activity"/>
    <property type="evidence" value="ECO:0007669"/>
    <property type="project" value="UniProtKB-UniRule"/>
</dbReference>
<dbReference type="InterPro" id="IPR044399">
    <property type="entry name" value="Mb-like_M"/>
</dbReference>
<comment type="similarity">
    <text evidence="6 8">Belongs to the globin family.</text>
</comment>
<sequence length="137" mass="14502">MDQWTSIYNAGVSSVSRATLGNQIFAALFKLAPDTEALFSRVGVSDMSSGAFRAHASRVLSGLDMGINSLKETATLDSLTSHMAAQHIARPGVKGVHFDVMGKVLMTALPTLIEGFNPDAWGNCLRPLKSAIAKGLP</sequence>
<evidence type="ECO:0000256" key="5">
    <source>
        <dbReference type="ARBA" id="ARBA00023004"/>
    </source>
</evidence>
<evidence type="ECO:0000256" key="8">
    <source>
        <dbReference type="RuleBase" id="RU000356"/>
    </source>
</evidence>
<evidence type="ECO:0000313" key="11">
    <source>
        <dbReference type="Proteomes" id="UP001209878"/>
    </source>
</evidence>
<keyword evidence="2 6" id="KW-0349">Heme</keyword>
<dbReference type="Gene3D" id="1.10.490.10">
    <property type="entry name" value="Globins"/>
    <property type="match status" value="1"/>
</dbReference>
<dbReference type="SUPFAM" id="SSF46458">
    <property type="entry name" value="Globin-like"/>
    <property type="match status" value="1"/>
</dbReference>
<dbReference type="CDD" id="cd01040">
    <property type="entry name" value="Mb-like"/>
    <property type="match status" value="1"/>
</dbReference>
<dbReference type="InterPro" id="IPR014610">
    <property type="entry name" value="Haemoglobin_extracell"/>
</dbReference>
<evidence type="ECO:0000256" key="3">
    <source>
        <dbReference type="ARBA" id="ARBA00022621"/>
    </source>
</evidence>